<keyword evidence="3" id="KW-0813">Transport</keyword>
<comment type="similarity">
    <text evidence="1">Belongs to the leucine-binding protein family.</text>
</comment>
<dbReference type="KEGG" id="cbot:ATE48_10200"/>
<dbReference type="InterPro" id="IPR051010">
    <property type="entry name" value="BCAA_transport"/>
</dbReference>
<dbReference type="Pfam" id="PF13458">
    <property type="entry name" value="Peripla_BP_6"/>
    <property type="match status" value="1"/>
</dbReference>
<dbReference type="InterPro" id="IPR028081">
    <property type="entry name" value="Leu-bd"/>
</dbReference>
<evidence type="ECO:0000256" key="3">
    <source>
        <dbReference type="ARBA" id="ARBA00022970"/>
    </source>
</evidence>
<dbReference type="AlphaFoldDB" id="A0A1B1AIB0"/>
<dbReference type="InParanoid" id="A0A1B1AIB0"/>
<dbReference type="CDD" id="cd06339">
    <property type="entry name" value="PBP1_YraM_LppC_lipoprotein-like"/>
    <property type="match status" value="1"/>
</dbReference>
<dbReference type="Gene3D" id="3.40.50.2300">
    <property type="match status" value="2"/>
</dbReference>
<dbReference type="InterPro" id="IPR028082">
    <property type="entry name" value="Peripla_BP_I"/>
</dbReference>
<evidence type="ECO:0000256" key="1">
    <source>
        <dbReference type="ARBA" id="ARBA00010062"/>
    </source>
</evidence>
<evidence type="ECO:0000256" key="2">
    <source>
        <dbReference type="ARBA" id="ARBA00022729"/>
    </source>
</evidence>
<accession>A0A1B1AIB0</accession>
<dbReference type="SUPFAM" id="SSF53822">
    <property type="entry name" value="Periplasmic binding protein-like I"/>
    <property type="match status" value="1"/>
</dbReference>
<evidence type="ECO:0000313" key="5">
    <source>
        <dbReference type="EMBL" id="ANP46260.1"/>
    </source>
</evidence>
<dbReference type="PANTHER" id="PTHR30483:SF6">
    <property type="entry name" value="PERIPLASMIC BINDING PROTEIN OF ABC TRANSPORTER FOR NATURAL AMINO ACIDS"/>
    <property type="match status" value="1"/>
</dbReference>
<feature type="domain" description="Leucine-binding protein" evidence="4">
    <location>
        <begin position="7"/>
        <end position="325"/>
    </location>
</feature>
<dbReference type="GO" id="GO:0006865">
    <property type="term" value="P:amino acid transport"/>
    <property type="evidence" value="ECO:0007669"/>
    <property type="project" value="UniProtKB-KW"/>
</dbReference>
<name>A0A1B1AIB0_9PROT</name>
<evidence type="ECO:0000313" key="6">
    <source>
        <dbReference type="Proteomes" id="UP000092498"/>
    </source>
</evidence>
<proteinExistence type="inferred from homology"/>
<sequence length="343" mass="36043">MRGRDIVRVGLLLPFSLRPQDAAALYNAAELALFELGNENTLLIPRDAGSNEASANAAARALMTDGADIIIGPVLREGVAGAANAASRQNVPVIGFSSDRTIGGNGVYLLSFQLEDEVSRLVSYAASQNIRSIALLAPANEYGRRVESALRAEAQARGVTITTSQLYNRTDADAGAAARAIAAGARPQGIIIADSGAPLRAIGTALVQAGLDTRQTRLMGTSVWAGEAEREPSLAGGWYVAPDPGARVEFENRYRTAFGESPTRLASLGYDAVALATLLSRDRGADGITRGAIENREGFAGSDGLFRFGANGAIERGLAIMEVRQNSNNVLEAAPRRFRNSGT</sequence>
<organism evidence="5 6">
    <name type="scientific">Candidatus Viadribacter manganicus</name>
    <dbReference type="NCBI Taxonomy" id="1759059"/>
    <lineage>
        <taxon>Bacteria</taxon>
        <taxon>Pseudomonadati</taxon>
        <taxon>Pseudomonadota</taxon>
        <taxon>Alphaproteobacteria</taxon>
        <taxon>Hyphomonadales</taxon>
        <taxon>Hyphomonadaceae</taxon>
        <taxon>Candidatus Viadribacter</taxon>
    </lineage>
</organism>
<gene>
    <name evidence="5" type="ORF">ATE48_10200</name>
</gene>
<keyword evidence="6" id="KW-1185">Reference proteome</keyword>
<keyword evidence="3" id="KW-0029">Amino-acid transport</keyword>
<dbReference type="PANTHER" id="PTHR30483">
    <property type="entry name" value="LEUCINE-SPECIFIC-BINDING PROTEIN"/>
    <property type="match status" value="1"/>
</dbReference>
<dbReference type="Proteomes" id="UP000092498">
    <property type="component" value="Chromosome"/>
</dbReference>
<protein>
    <recommendedName>
        <fullName evidence="4">Leucine-binding protein domain-containing protein</fullName>
    </recommendedName>
</protein>
<evidence type="ECO:0000259" key="4">
    <source>
        <dbReference type="Pfam" id="PF13458"/>
    </source>
</evidence>
<dbReference type="STRING" id="1759059.ATE48_10200"/>
<reference evidence="5 6" key="1">
    <citation type="submission" date="2015-11" db="EMBL/GenBank/DDBJ databases">
        <title>Whole-Genome Sequence of Candidatus Oderbacter manganicum from the National Park Lower Oder Valley, Germany.</title>
        <authorList>
            <person name="Braun B."/>
            <person name="Liere K."/>
            <person name="Szewzyk U."/>
        </authorList>
    </citation>
    <scope>NUCLEOTIDE SEQUENCE [LARGE SCALE GENOMIC DNA]</scope>
    <source>
        <strain evidence="5 6">OTSz_A_272</strain>
    </source>
</reference>
<keyword evidence="2" id="KW-0732">Signal</keyword>
<dbReference type="EMBL" id="CP013244">
    <property type="protein sequence ID" value="ANP46260.1"/>
    <property type="molecule type" value="Genomic_DNA"/>
</dbReference>